<gene>
    <name evidence="9" type="ORF">BJ875DRAFT_470399</name>
</gene>
<dbReference type="SUPFAM" id="SSF50129">
    <property type="entry name" value="GroES-like"/>
    <property type="match status" value="1"/>
</dbReference>
<dbReference type="InterPro" id="IPR013154">
    <property type="entry name" value="ADH-like_N"/>
</dbReference>
<dbReference type="InterPro" id="IPR011032">
    <property type="entry name" value="GroES-like_sf"/>
</dbReference>
<dbReference type="PANTHER" id="PTHR42940">
    <property type="entry name" value="ALCOHOL DEHYDROGENASE 1-RELATED"/>
    <property type="match status" value="1"/>
</dbReference>
<dbReference type="Proteomes" id="UP000824998">
    <property type="component" value="Unassembled WGS sequence"/>
</dbReference>
<dbReference type="GO" id="GO:0004022">
    <property type="term" value="F:alcohol dehydrogenase (NAD+) activity"/>
    <property type="evidence" value="ECO:0007669"/>
    <property type="project" value="TreeGrafter"/>
</dbReference>
<dbReference type="Gene3D" id="3.90.180.10">
    <property type="entry name" value="Medium-chain alcohol dehydrogenases, catalytic domain"/>
    <property type="match status" value="1"/>
</dbReference>
<evidence type="ECO:0000256" key="2">
    <source>
        <dbReference type="ARBA" id="ARBA00008072"/>
    </source>
</evidence>
<evidence type="ECO:0000313" key="10">
    <source>
        <dbReference type="Proteomes" id="UP000824998"/>
    </source>
</evidence>
<dbReference type="SMART" id="SM00829">
    <property type="entry name" value="PKS_ER"/>
    <property type="match status" value="1"/>
</dbReference>
<dbReference type="InterPro" id="IPR020843">
    <property type="entry name" value="ER"/>
</dbReference>
<dbReference type="PROSITE" id="PS00059">
    <property type="entry name" value="ADH_ZINC"/>
    <property type="match status" value="1"/>
</dbReference>
<dbReference type="GO" id="GO:0008270">
    <property type="term" value="F:zinc ion binding"/>
    <property type="evidence" value="ECO:0007669"/>
    <property type="project" value="InterPro"/>
</dbReference>
<keyword evidence="10" id="KW-1185">Reference proteome</keyword>
<keyword evidence="4 7" id="KW-0862">Zinc</keyword>
<dbReference type="InterPro" id="IPR036291">
    <property type="entry name" value="NAD(P)-bd_dom_sf"/>
</dbReference>
<dbReference type="AlphaFoldDB" id="A0A9P7YDC5"/>
<evidence type="ECO:0000256" key="4">
    <source>
        <dbReference type="ARBA" id="ARBA00022833"/>
    </source>
</evidence>
<keyword evidence="5" id="KW-0560">Oxidoreductase</keyword>
<organism evidence="9 10">
    <name type="scientific">Amylocarpus encephaloides</name>
    <dbReference type="NCBI Taxonomy" id="45428"/>
    <lineage>
        <taxon>Eukaryota</taxon>
        <taxon>Fungi</taxon>
        <taxon>Dikarya</taxon>
        <taxon>Ascomycota</taxon>
        <taxon>Pezizomycotina</taxon>
        <taxon>Leotiomycetes</taxon>
        <taxon>Helotiales</taxon>
        <taxon>Helotiales incertae sedis</taxon>
        <taxon>Amylocarpus</taxon>
    </lineage>
</organism>
<evidence type="ECO:0000256" key="6">
    <source>
        <dbReference type="ARBA" id="ARBA00023027"/>
    </source>
</evidence>
<accession>A0A9P7YDC5</accession>
<comment type="cofactor">
    <cofactor evidence="1 7">
        <name>Zn(2+)</name>
        <dbReference type="ChEBI" id="CHEBI:29105"/>
    </cofactor>
</comment>
<dbReference type="GO" id="GO:0005737">
    <property type="term" value="C:cytoplasm"/>
    <property type="evidence" value="ECO:0007669"/>
    <property type="project" value="TreeGrafter"/>
</dbReference>
<keyword evidence="6" id="KW-0520">NAD</keyword>
<keyword evidence="3 7" id="KW-0479">Metal-binding</keyword>
<protein>
    <submittedName>
        <fullName evidence="9">Alcohol dehydrogenase 1</fullName>
    </submittedName>
</protein>
<dbReference type="Gene3D" id="3.40.50.720">
    <property type="entry name" value="NAD(P)-binding Rossmann-like Domain"/>
    <property type="match status" value="1"/>
</dbReference>
<comment type="caution">
    <text evidence="9">The sequence shown here is derived from an EMBL/GenBank/DDBJ whole genome shotgun (WGS) entry which is preliminary data.</text>
</comment>
<dbReference type="FunFam" id="3.40.50.720:FF:000039">
    <property type="entry name" value="Alcohol dehydrogenase AdhP"/>
    <property type="match status" value="1"/>
</dbReference>
<dbReference type="Pfam" id="PF00107">
    <property type="entry name" value="ADH_zinc_N"/>
    <property type="match status" value="1"/>
</dbReference>
<evidence type="ECO:0000313" key="9">
    <source>
        <dbReference type="EMBL" id="KAG9231122.1"/>
    </source>
</evidence>
<proteinExistence type="inferred from homology"/>
<evidence type="ECO:0000256" key="7">
    <source>
        <dbReference type="RuleBase" id="RU361277"/>
    </source>
</evidence>
<evidence type="ECO:0000256" key="5">
    <source>
        <dbReference type="ARBA" id="ARBA00023002"/>
    </source>
</evidence>
<dbReference type="OrthoDB" id="1879366at2759"/>
<dbReference type="CDD" id="cd08297">
    <property type="entry name" value="CAD3"/>
    <property type="match status" value="1"/>
</dbReference>
<comment type="similarity">
    <text evidence="2 7">Belongs to the zinc-containing alcohol dehydrogenase family.</text>
</comment>
<evidence type="ECO:0000259" key="8">
    <source>
        <dbReference type="SMART" id="SM00829"/>
    </source>
</evidence>
<evidence type="ECO:0000256" key="3">
    <source>
        <dbReference type="ARBA" id="ARBA00022723"/>
    </source>
</evidence>
<dbReference type="EMBL" id="MU251622">
    <property type="protein sequence ID" value="KAG9231122.1"/>
    <property type="molecule type" value="Genomic_DNA"/>
</dbReference>
<reference evidence="9" key="1">
    <citation type="journal article" date="2021" name="IMA Fungus">
        <title>Genomic characterization of three marine fungi, including Emericellopsis atlantica sp. nov. with signatures of a generalist lifestyle and marine biomass degradation.</title>
        <authorList>
            <person name="Hagestad O.C."/>
            <person name="Hou L."/>
            <person name="Andersen J.H."/>
            <person name="Hansen E.H."/>
            <person name="Altermark B."/>
            <person name="Li C."/>
            <person name="Kuhnert E."/>
            <person name="Cox R.J."/>
            <person name="Crous P.W."/>
            <person name="Spatafora J.W."/>
            <person name="Lail K."/>
            <person name="Amirebrahimi M."/>
            <person name="Lipzen A."/>
            <person name="Pangilinan J."/>
            <person name="Andreopoulos W."/>
            <person name="Hayes R.D."/>
            <person name="Ng V."/>
            <person name="Grigoriev I.V."/>
            <person name="Jackson S.A."/>
            <person name="Sutton T.D.S."/>
            <person name="Dobson A.D.W."/>
            <person name="Rama T."/>
        </authorList>
    </citation>
    <scope>NUCLEOTIDE SEQUENCE</scope>
    <source>
        <strain evidence="9">TRa018bII</strain>
    </source>
</reference>
<sequence>MSETEVTLQSASVSPSLDIPETCKGGVVVNEGENFRIEVQQVPVPTPGPNDVLIKLNATGLCLSDIHFMLNDLDMPAMSHYKTRCAGHEGAGVIVKIGENVKTLKVGQRAGFKPIVDVCHACECCRTGRETYCAEAIVTGLMADGSYKEYVLSPERYTSLIPDGVSDYVAGPIMCSASTAYASIKESELRPGQWAVFPGGGGGVGIQGVQLAVAMGLRVVVVDTGAERREMCKKFGAEQFVDFKEVEDTAAKVVKITEGGGHAVFVTAIQSYPKSIDYLGGRIGGQVMCIGIPPKGKFHIDVNPATMCFKNQSVKGTLVASLADVDETLDFAKRGLLKLEPTVVGLSQWNESVQKLRRGEVAGRIVVDFNKE</sequence>
<dbReference type="PANTHER" id="PTHR42940:SF1">
    <property type="entry name" value="ENOYL REDUCTASE (ER) DOMAIN-CONTAINING PROTEIN"/>
    <property type="match status" value="1"/>
</dbReference>
<name>A0A9P7YDC5_9HELO</name>
<dbReference type="InterPro" id="IPR002328">
    <property type="entry name" value="ADH_Zn_CS"/>
</dbReference>
<evidence type="ECO:0000256" key="1">
    <source>
        <dbReference type="ARBA" id="ARBA00001947"/>
    </source>
</evidence>
<dbReference type="InterPro" id="IPR013149">
    <property type="entry name" value="ADH-like_C"/>
</dbReference>
<dbReference type="SUPFAM" id="SSF51735">
    <property type="entry name" value="NAD(P)-binding Rossmann-fold domains"/>
    <property type="match status" value="1"/>
</dbReference>
<dbReference type="Pfam" id="PF08240">
    <property type="entry name" value="ADH_N"/>
    <property type="match status" value="1"/>
</dbReference>
<feature type="domain" description="Enoyl reductase (ER)" evidence="8">
    <location>
        <begin position="32"/>
        <end position="367"/>
    </location>
</feature>